<evidence type="ECO:0000256" key="1">
    <source>
        <dbReference type="SAM" id="MobiDB-lite"/>
    </source>
</evidence>
<comment type="caution">
    <text evidence="2">The sequence shown here is derived from an EMBL/GenBank/DDBJ whole genome shotgun (WGS) entry which is preliminary data.</text>
</comment>
<dbReference type="Proteomes" id="UP000588586">
    <property type="component" value="Unassembled WGS sequence"/>
</dbReference>
<reference evidence="2 3" key="1">
    <citation type="submission" date="2020-04" db="EMBL/GenBank/DDBJ databases">
        <title>Knoellia sp. isolate from air conditioner.</title>
        <authorList>
            <person name="Chea S."/>
            <person name="Kim D.-U."/>
        </authorList>
    </citation>
    <scope>NUCLEOTIDE SEQUENCE [LARGE SCALE GENOMIC DNA]</scope>
    <source>
        <strain evidence="2 3">DB2414S</strain>
    </source>
</reference>
<organism evidence="2 3">
    <name type="scientific">Knoellia koreensis</name>
    <dbReference type="NCBI Taxonomy" id="2730921"/>
    <lineage>
        <taxon>Bacteria</taxon>
        <taxon>Bacillati</taxon>
        <taxon>Actinomycetota</taxon>
        <taxon>Actinomycetes</taxon>
        <taxon>Micrococcales</taxon>
        <taxon>Intrasporangiaceae</taxon>
        <taxon>Knoellia</taxon>
    </lineage>
</organism>
<dbReference type="EMBL" id="JABEPQ010000001">
    <property type="protein sequence ID" value="NNM45478.1"/>
    <property type="molecule type" value="Genomic_DNA"/>
</dbReference>
<dbReference type="InterPro" id="IPR036278">
    <property type="entry name" value="Sialidase_sf"/>
</dbReference>
<name>A0A849HDI6_9MICO</name>
<dbReference type="AlphaFoldDB" id="A0A849HDI6"/>
<feature type="compositionally biased region" description="Low complexity" evidence="1">
    <location>
        <begin position="70"/>
        <end position="88"/>
    </location>
</feature>
<evidence type="ECO:0000313" key="2">
    <source>
        <dbReference type="EMBL" id="NNM45478.1"/>
    </source>
</evidence>
<dbReference type="SUPFAM" id="SSF50939">
    <property type="entry name" value="Sialidases"/>
    <property type="match status" value="1"/>
</dbReference>
<evidence type="ECO:0000313" key="3">
    <source>
        <dbReference type="Proteomes" id="UP000588586"/>
    </source>
</evidence>
<sequence>MPDRLDTTLATLRRDVQEQTTVPDFAELVARANHRRHVRVGAAAGGAVAAAAATALAVSLSGMGGDDPRSLSPAASSTSTAPPTGATSRDSAAMPADAQAVIDSSPMLDLAVSAAGQFSVFGQCTGNDKVSCAYAWQVVDAGGKVRGGLVPVSGAQVGPEATVVTGQGAADDTAVVTVDGVTPLIVRADGTAKQATASDGSIPASAKHQAVVLATGSALVVDLDSARSYRMPKPNGLSLMAVASGTPNGVFAEAMDLGDKSRTSIVWSRDGAAWQRRALGGDNAQAGQAIYGALTGRGDRVVASWSANPAGQLDRTENQPLVVTTDGGTTWREVTLRGIPADTTIRALGLTEDGTLFVLDTANTLWRTESSDWTEAVRVAGVGEVTRLFVGPESAYAMPGLVGKPAAYGVTPEGDVTPLDSRLLPTDPAPTKVGRPVDQK</sequence>
<accession>A0A849HDI6</accession>
<feature type="region of interest" description="Disordered" evidence="1">
    <location>
        <begin position="62"/>
        <end position="95"/>
    </location>
</feature>
<dbReference type="RefSeq" id="WP_171242494.1">
    <property type="nucleotide sequence ID" value="NZ_JABEPQ010000001.1"/>
</dbReference>
<feature type="region of interest" description="Disordered" evidence="1">
    <location>
        <begin position="413"/>
        <end position="440"/>
    </location>
</feature>
<keyword evidence="3" id="KW-1185">Reference proteome</keyword>
<protein>
    <submittedName>
        <fullName evidence="2">Uncharacterized protein</fullName>
    </submittedName>
</protein>
<gene>
    <name evidence="2" type="ORF">HJG52_05600</name>
</gene>
<proteinExistence type="predicted"/>